<evidence type="ECO:0000313" key="2">
    <source>
        <dbReference type="EMBL" id="TGM00599.1"/>
    </source>
</evidence>
<sequence length="316" mass="33365">MFKKISVLTLVVSLSFFTVHCPWDKKKDDSDMNNIVALIALAGTPGIQFSAYAGTQKLECGATLKGHASILENLPFIPNAHIAESTTFQLHDLRLFVHDVKLVKDSGEEVALVLNQDGKFNSGNITLLDFENKTGKCDGTPETNNLVSASIPAGTYKGIKFTVGVPENKNHLDADNQTAPMNTTGMFWSWTAGYKFLKLDFETVETGAAGTSVHIGAGDCTGTGSASTCLRSNLIPVTLTPDGGFNPSTQEVKIDVQALLQGIDLTASAGAAMCMSGTSGMMSVGCPTIFPNIGLVLATGVPATPTKTVFTVRPKS</sequence>
<dbReference type="Pfam" id="PF20243">
    <property type="entry name" value="MbnP"/>
    <property type="match status" value="1"/>
</dbReference>
<dbReference type="OrthoDB" id="64245at2"/>
<dbReference type="EMBL" id="RQGN01000056">
    <property type="protein sequence ID" value="TGM00599.1"/>
    <property type="molecule type" value="Genomic_DNA"/>
</dbReference>
<name>A0A5F2B4S5_9LEPT</name>
<feature type="domain" description="Copper-binding protein MbnP-like" evidence="1">
    <location>
        <begin position="47"/>
        <end position="275"/>
    </location>
</feature>
<proteinExistence type="predicted"/>
<evidence type="ECO:0000313" key="3">
    <source>
        <dbReference type="Proteomes" id="UP000298429"/>
    </source>
</evidence>
<reference evidence="2 3" key="1">
    <citation type="journal article" date="2019" name="PLoS Negl. Trop. Dis.">
        <title>Revisiting the worldwide diversity of Leptospira species in the environment.</title>
        <authorList>
            <person name="Vincent A.T."/>
            <person name="Schiettekatte O."/>
            <person name="Bourhy P."/>
            <person name="Veyrier F.J."/>
            <person name="Picardeau M."/>
        </authorList>
    </citation>
    <scope>NUCLEOTIDE SEQUENCE [LARGE SCALE GENOMIC DNA]</scope>
    <source>
        <strain evidence="2 3">201702444</strain>
    </source>
</reference>
<dbReference type="Proteomes" id="UP000298429">
    <property type="component" value="Unassembled WGS sequence"/>
</dbReference>
<dbReference type="InterPro" id="IPR023977">
    <property type="entry name" value="MbnP-like"/>
</dbReference>
<dbReference type="InterPro" id="IPR046863">
    <property type="entry name" value="MbnP-like_dom"/>
</dbReference>
<accession>A0A5F2B4S5</accession>
<comment type="caution">
    <text evidence="2">The sequence shown here is derived from an EMBL/GenBank/DDBJ whole genome shotgun (WGS) entry which is preliminary data.</text>
</comment>
<dbReference type="RefSeq" id="WP_135671136.1">
    <property type="nucleotide sequence ID" value="NZ_RQGN01000056.1"/>
</dbReference>
<gene>
    <name evidence="2" type="ORF">EHQ76_11740</name>
</gene>
<evidence type="ECO:0000259" key="1">
    <source>
        <dbReference type="Pfam" id="PF20243"/>
    </source>
</evidence>
<protein>
    <submittedName>
        <fullName evidence="2">Metallo-mystery pair system four-Cys motif protein</fullName>
    </submittedName>
</protein>
<dbReference type="AlphaFoldDB" id="A0A5F2B4S5"/>
<organism evidence="2 3">
    <name type="scientific">Leptospira barantonii</name>
    <dbReference type="NCBI Taxonomy" id="2023184"/>
    <lineage>
        <taxon>Bacteria</taxon>
        <taxon>Pseudomonadati</taxon>
        <taxon>Spirochaetota</taxon>
        <taxon>Spirochaetia</taxon>
        <taxon>Leptospirales</taxon>
        <taxon>Leptospiraceae</taxon>
        <taxon>Leptospira</taxon>
    </lineage>
</organism>
<dbReference type="NCBIfam" id="TIGR04052">
    <property type="entry name" value="MbnP_like_WxW"/>
    <property type="match status" value="1"/>
</dbReference>